<accession>A0A0N5D133</accession>
<proteinExistence type="inferred from homology"/>
<evidence type="ECO:0000313" key="9">
    <source>
        <dbReference type="WBParaSite" id="TCLT_0000653901-mRNA-1"/>
    </source>
</evidence>
<keyword evidence="5 6" id="KW-0472">Membrane</keyword>
<evidence type="ECO:0000256" key="6">
    <source>
        <dbReference type="SAM" id="Phobius"/>
    </source>
</evidence>
<dbReference type="OMA" id="TKIIFGM"/>
<comment type="similarity">
    <text evidence="2">Belongs to the TMEM14 family.</text>
</comment>
<evidence type="ECO:0000256" key="5">
    <source>
        <dbReference type="ARBA" id="ARBA00023136"/>
    </source>
</evidence>
<protein>
    <submittedName>
        <fullName evidence="9">Transmembrane protein 14C</fullName>
    </submittedName>
</protein>
<dbReference type="STRING" id="103827.A0A0N5D133"/>
<dbReference type="GO" id="GO:0031966">
    <property type="term" value="C:mitochondrial membrane"/>
    <property type="evidence" value="ECO:0007669"/>
    <property type="project" value="TreeGrafter"/>
</dbReference>
<reference evidence="9" key="1">
    <citation type="submission" date="2017-02" db="UniProtKB">
        <authorList>
            <consortium name="WormBaseParasite"/>
        </authorList>
    </citation>
    <scope>IDENTIFICATION</scope>
</reference>
<keyword evidence="4 6" id="KW-1133">Transmembrane helix</keyword>
<keyword evidence="8" id="KW-1185">Reference proteome</keyword>
<evidence type="ECO:0000256" key="2">
    <source>
        <dbReference type="ARBA" id="ARBA00007590"/>
    </source>
</evidence>
<evidence type="ECO:0000256" key="4">
    <source>
        <dbReference type="ARBA" id="ARBA00022989"/>
    </source>
</evidence>
<comment type="subcellular location">
    <subcellularLocation>
        <location evidence="1">Membrane</location>
    </subcellularLocation>
</comment>
<feature type="transmembrane region" description="Helical" evidence="6">
    <location>
        <begin position="29"/>
        <end position="46"/>
    </location>
</feature>
<dbReference type="PANTHER" id="PTHR12668:SF43">
    <property type="entry name" value="TRANSMEMBRANE PROTEIN 14 HOMOLOG"/>
    <property type="match status" value="1"/>
</dbReference>
<evidence type="ECO:0000313" key="7">
    <source>
        <dbReference type="EMBL" id="VDN03889.1"/>
    </source>
</evidence>
<dbReference type="GO" id="GO:0070453">
    <property type="term" value="P:regulation of heme biosynthetic process"/>
    <property type="evidence" value="ECO:0007669"/>
    <property type="project" value="TreeGrafter"/>
</dbReference>
<gene>
    <name evidence="7" type="ORF">TCLT_LOCUS6528</name>
</gene>
<dbReference type="Pfam" id="PF03647">
    <property type="entry name" value="Tmemb_14"/>
    <property type="match status" value="1"/>
</dbReference>
<dbReference type="InterPro" id="IPR005349">
    <property type="entry name" value="TMEM14"/>
</dbReference>
<dbReference type="InterPro" id="IPR044890">
    <property type="entry name" value="TMEM14_sf"/>
</dbReference>
<dbReference type="EMBL" id="UYYF01004423">
    <property type="protein sequence ID" value="VDN03889.1"/>
    <property type="molecule type" value="Genomic_DNA"/>
</dbReference>
<feature type="transmembrane region" description="Helical" evidence="6">
    <location>
        <begin position="6"/>
        <end position="22"/>
    </location>
</feature>
<dbReference type="AlphaFoldDB" id="A0A0N5D133"/>
<sequence length="100" mass="10333">MTDIIGLAYAGLIITGGLVGYFKAGSTVSLAAGLAFGVAAGFAVYFNNNVMLLVVSSGLALVMGIRFIHSGKVIPSGVVAVLRYVAYAPLRHPLHCSVHQ</sequence>
<feature type="transmembrane region" description="Helical" evidence="6">
    <location>
        <begin position="52"/>
        <end position="68"/>
    </location>
</feature>
<reference evidence="7 8" key="2">
    <citation type="submission" date="2018-11" db="EMBL/GenBank/DDBJ databases">
        <authorList>
            <consortium name="Pathogen Informatics"/>
        </authorList>
    </citation>
    <scope>NUCLEOTIDE SEQUENCE [LARGE SCALE GENOMIC DNA]</scope>
</reference>
<keyword evidence="3 6" id="KW-0812">Transmembrane</keyword>
<dbReference type="OrthoDB" id="5620at2759"/>
<dbReference type="Proteomes" id="UP000276776">
    <property type="component" value="Unassembled WGS sequence"/>
</dbReference>
<evidence type="ECO:0000256" key="1">
    <source>
        <dbReference type="ARBA" id="ARBA00004370"/>
    </source>
</evidence>
<name>A0A0N5D133_THECL</name>
<evidence type="ECO:0000256" key="3">
    <source>
        <dbReference type="ARBA" id="ARBA00022692"/>
    </source>
</evidence>
<dbReference type="WBParaSite" id="TCLT_0000653901-mRNA-1">
    <property type="protein sequence ID" value="TCLT_0000653901-mRNA-1"/>
    <property type="gene ID" value="TCLT_0000653901"/>
</dbReference>
<dbReference type="Gene3D" id="1.10.10.1740">
    <property type="entry name" value="Transmembrane protein 14-like"/>
    <property type="match status" value="1"/>
</dbReference>
<organism evidence="9">
    <name type="scientific">Thelazia callipaeda</name>
    <name type="common">Oriental eyeworm</name>
    <name type="synonym">Parasitic nematode</name>
    <dbReference type="NCBI Taxonomy" id="103827"/>
    <lineage>
        <taxon>Eukaryota</taxon>
        <taxon>Metazoa</taxon>
        <taxon>Ecdysozoa</taxon>
        <taxon>Nematoda</taxon>
        <taxon>Chromadorea</taxon>
        <taxon>Rhabditida</taxon>
        <taxon>Spirurina</taxon>
        <taxon>Spiruromorpha</taxon>
        <taxon>Thelazioidea</taxon>
        <taxon>Thelaziidae</taxon>
        <taxon>Thelazia</taxon>
    </lineage>
</organism>
<dbReference type="PANTHER" id="PTHR12668">
    <property type="entry name" value="TRANSMEMBRANE PROTEIN 14, 15"/>
    <property type="match status" value="1"/>
</dbReference>
<evidence type="ECO:0000313" key="8">
    <source>
        <dbReference type="Proteomes" id="UP000276776"/>
    </source>
</evidence>